<dbReference type="InterPro" id="IPR000917">
    <property type="entry name" value="Sulfatase_N"/>
</dbReference>
<organism evidence="2 3">
    <name type="scientific">Rapidithrix thailandica</name>
    <dbReference type="NCBI Taxonomy" id="413964"/>
    <lineage>
        <taxon>Bacteria</taxon>
        <taxon>Pseudomonadati</taxon>
        <taxon>Bacteroidota</taxon>
        <taxon>Cytophagia</taxon>
        <taxon>Cytophagales</taxon>
        <taxon>Flammeovirgaceae</taxon>
        <taxon>Rapidithrix</taxon>
    </lineage>
</organism>
<gene>
    <name evidence="2" type="ORF">AAG747_27430</name>
</gene>
<evidence type="ECO:0000259" key="1">
    <source>
        <dbReference type="Pfam" id="PF00884"/>
    </source>
</evidence>
<dbReference type="EMBL" id="JBDKWZ010000025">
    <property type="protein sequence ID" value="MEN7551678.1"/>
    <property type="molecule type" value="Genomic_DNA"/>
</dbReference>
<dbReference type="Proteomes" id="UP001403385">
    <property type="component" value="Unassembled WGS sequence"/>
</dbReference>
<feature type="domain" description="Sulfatase N-terminal" evidence="1">
    <location>
        <begin position="28"/>
        <end position="413"/>
    </location>
</feature>
<name>A0AAW9SCX7_9BACT</name>
<dbReference type="SUPFAM" id="SSF53649">
    <property type="entry name" value="Alkaline phosphatase-like"/>
    <property type="match status" value="1"/>
</dbReference>
<dbReference type="Pfam" id="PF00884">
    <property type="entry name" value="Sulfatase"/>
    <property type="match status" value="1"/>
</dbReference>
<dbReference type="Gene3D" id="3.40.720.10">
    <property type="entry name" value="Alkaline Phosphatase, subunit A"/>
    <property type="match status" value="1"/>
</dbReference>
<dbReference type="InterPro" id="IPR052701">
    <property type="entry name" value="GAG_Ulvan_Degrading_Sulfatases"/>
</dbReference>
<dbReference type="AlphaFoldDB" id="A0AAW9SCX7"/>
<evidence type="ECO:0000313" key="2">
    <source>
        <dbReference type="EMBL" id="MEN7551678.1"/>
    </source>
</evidence>
<accession>A0AAW9SCX7</accession>
<evidence type="ECO:0000313" key="3">
    <source>
        <dbReference type="Proteomes" id="UP001403385"/>
    </source>
</evidence>
<dbReference type="CDD" id="cd16145">
    <property type="entry name" value="ARS_like"/>
    <property type="match status" value="1"/>
</dbReference>
<proteinExistence type="predicted"/>
<keyword evidence="3" id="KW-1185">Reference proteome</keyword>
<sequence length="529" mass="59501">MKKVFFQILALVILSACSHKEEGNVDKPNIILIYADDLGAGLLSHEGQQIIKTPHIDRLAEEGIRFQNAYSAMLCAPARASLITGLHDCHAERFEITSAGIYEKISTGASSQQEIESMINSALSPVANDRVFLGEVAQKAGYTTAQVGKLEWGFAATHQQMKRHGWDYYLGYLDHVRAHGFYPPFLFENGQLIEIEGNTLSNCGKSGEPETEAVLKERWDMTGKKVYSQTMFMDTVLGFIEENKDKPFFLYFPTQLPHGPVSVPVVHPDFAEDQRLSQIEKEYASMVKMLDEHVGQIMQKLKTLGLDDNTIVIFTSDNGHEIYYSQKGRIHKPYTNMQTGEVFDNLENKYYSDLGGDVFDGNKGRAGLKRSNLQGGIEVPLIVRWPERIRPGRVSKRLVANYDLLPTIAGITGFSGPLQTDGISFLPELNGETSVESGHDFVVYASFLGPTLITREGWKIRTYLHKNIFELYYLPEDYREEKNLAEKYPERLEELKSKLISACDGDLTNGLYSSKNLLNVEQKPPLQGH</sequence>
<dbReference type="Gene3D" id="3.30.1120.10">
    <property type="match status" value="1"/>
</dbReference>
<dbReference type="InterPro" id="IPR017850">
    <property type="entry name" value="Alkaline_phosphatase_core_sf"/>
</dbReference>
<dbReference type="PANTHER" id="PTHR43751">
    <property type="entry name" value="SULFATASE"/>
    <property type="match status" value="1"/>
</dbReference>
<comment type="caution">
    <text evidence="2">The sequence shown here is derived from an EMBL/GenBank/DDBJ whole genome shotgun (WGS) entry which is preliminary data.</text>
</comment>
<dbReference type="PROSITE" id="PS51257">
    <property type="entry name" value="PROKAR_LIPOPROTEIN"/>
    <property type="match status" value="1"/>
</dbReference>
<protein>
    <submittedName>
        <fullName evidence="2">Arylsulfatase</fullName>
    </submittedName>
</protein>
<dbReference type="PANTHER" id="PTHR43751:SF3">
    <property type="entry name" value="SULFATASE N-TERMINAL DOMAIN-CONTAINING PROTEIN"/>
    <property type="match status" value="1"/>
</dbReference>
<dbReference type="RefSeq" id="WP_346824457.1">
    <property type="nucleotide sequence ID" value="NZ_JBDKWZ010000025.1"/>
</dbReference>
<reference evidence="2 3" key="1">
    <citation type="submission" date="2024-04" db="EMBL/GenBank/DDBJ databases">
        <title>Novel genus in family Flammeovirgaceae.</title>
        <authorList>
            <person name="Nguyen T.H."/>
            <person name="Vuong T.Q."/>
            <person name="Le H."/>
            <person name="Kim S.-G."/>
        </authorList>
    </citation>
    <scope>NUCLEOTIDE SEQUENCE [LARGE SCALE GENOMIC DNA]</scope>
    <source>
        <strain evidence="2 3">JCM 23209</strain>
    </source>
</reference>